<gene>
    <name evidence="8" type="ORF">SAMN05444320_102711</name>
</gene>
<dbReference type="InterPro" id="IPR007627">
    <property type="entry name" value="RNA_pol_sigma70_r2"/>
</dbReference>
<dbReference type="NCBIfam" id="TIGR02937">
    <property type="entry name" value="sigma70-ECF"/>
    <property type="match status" value="1"/>
</dbReference>
<dbReference type="InterPro" id="IPR000838">
    <property type="entry name" value="RNA_pol_sigma70_ECF_CS"/>
</dbReference>
<dbReference type="GO" id="GO:0016987">
    <property type="term" value="F:sigma factor activity"/>
    <property type="evidence" value="ECO:0007669"/>
    <property type="project" value="UniProtKB-KW"/>
</dbReference>
<dbReference type="GO" id="GO:0006352">
    <property type="term" value="P:DNA-templated transcription initiation"/>
    <property type="evidence" value="ECO:0007669"/>
    <property type="project" value="InterPro"/>
</dbReference>
<dbReference type="SUPFAM" id="SSF88946">
    <property type="entry name" value="Sigma2 domain of RNA polymerase sigma factors"/>
    <property type="match status" value="1"/>
</dbReference>
<dbReference type="AlphaFoldDB" id="A0A1M4ZEN0"/>
<dbReference type="Pfam" id="PF04542">
    <property type="entry name" value="Sigma70_r2"/>
    <property type="match status" value="1"/>
</dbReference>
<evidence type="ECO:0000313" key="9">
    <source>
        <dbReference type="Proteomes" id="UP000184501"/>
    </source>
</evidence>
<evidence type="ECO:0000313" key="8">
    <source>
        <dbReference type="EMBL" id="SHF16480.1"/>
    </source>
</evidence>
<accession>A0A1M4ZEN0</accession>
<dbReference type="InterPro" id="IPR014284">
    <property type="entry name" value="RNA_pol_sigma-70_dom"/>
</dbReference>
<organism evidence="8 9">
    <name type="scientific">Streptoalloteichus hindustanus</name>
    <dbReference type="NCBI Taxonomy" id="2017"/>
    <lineage>
        <taxon>Bacteria</taxon>
        <taxon>Bacillati</taxon>
        <taxon>Actinomycetota</taxon>
        <taxon>Actinomycetes</taxon>
        <taxon>Pseudonocardiales</taxon>
        <taxon>Pseudonocardiaceae</taxon>
        <taxon>Streptoalloteichus</taxon>
    </lineage>
</organism>
<dbReference type="Proteomes" id="UP000184501">
    <property type="component" value="Unassembled WGS sequence"/>
</dbReference>
<keyword evidence="9" id="KW-1185">Reference proteome</keyword>
<evidence type="ECO:0000259" key="7">
    <source>
        <dbReference type="Pfam" id="PF04542"/>
    </source>
</evidence>
<evidence type="ECO:0000256" key="3">
    <source>
        <dbReference type="ARBA" id="ARBA00023125"/>
    </source>
</evidence>
<evidence type="ECO:0000256" key="5">
    <source>
        <dbReference type="RuleBase" id="RU000716"/>
    </source>
</evidence>
<keyword evidence="3 5" id="KW-0238">DNA-binding</keyword>
<evidence type="ECO:0000256" key="1">
    <source>
        <dbReference type="ARBA" id="ARBA00023015"/>
    </source>
</evidence>
<proteinExistence type="inferred from homology"/>
<protein>
    <recommendedName>
        <fullName evidence="5">RNA polymerase sigma factor</fullName>
    </recommendedName>
</protein>
<evidence type="ECO:0000256" key="4">
    <source>
        <dbReference type="ARBA" id="ARBA00023163"/>
    </source>
</evidence>
<keyword evidence="1 5" id="KW-0805">Transcription regulation</keyword>
<keyword evidence="2 5" id="KW-0731">Sigma factor</keyword>
<dbReference type="RefSeq" id="WP_234995615.1">
    <property type="nucleotide sequence ID" value="NZ_FQVN01000002.1"/>
</dbReference>
<feature type="region of interest" description="Disordered" evidence="6">
    <location>
        <begin position="103"/>
        <end position="130"/>
    </location>
</feature>
<dbReference type="InterPro" id="IPR039425">
    <property type="entry name" value="RNA_pol_sigma-70-like"/>
</dbReference>
<name>A0A1M4ZEN0_STRHI</name>
<keyword evidence="4 5" id="KW-0804">Transcription</keyword>
<dbReference type="Gene3D" id="1.10.1740.10">
    <property type="match status" value="1"/>
</dbReference>
<dbReference type="GO" id="GO:0003677">
    <property type="term" value="F:DNA binding"/>
    <property type="evidence" value="ECO:0007669"/>
    <property type="project" value="UniProtKB-KW"/>
</dbReference>
<sequence length="146" mass="17006">MNEVKQQTRQDGNGDGDGALMVAARPGDERAFTALVERYRAELQVHCYRMLGSVGDAEDLVQETFLRAWRGRETYAGRATFRAWLYRIATNVYLDFLDRQPPAARQRTRRAQRRFPCPRPRSRGCGPTRTACWPESRRRTANRTRW</sequence>
<dbReference type="STRING" id="2017.SAMN05444320_102711"/>
<reference evidence="8 9" key="1">
    <citation type="submission" date="2016-11" db="EMBL/GenBank/DDBJ databases">
        <authorList>
            <person name="Jaros S."/>
            <person name="Januszkiewicz K."/>
            <person name="Wedrychowicz H."/>
        </authorList>
    </citation>
    <scope>NUCLEOTIDE SEQUENCE [LARGE SCALE GENOMIC DNA]</scope>
    <source>
        <strain evidence="8 9">DSM 44523</strain>
    </source>
</reference>
<feature type="domain" description="RNA polymerase sigma-70 region 2" evidence="7">
    <location>
        <begin position="35"/>
        <end position="100"/>
    </location>
</feature>
<comment type="similarity">
    <text evidence="5">Belongs to the sigma-70 factor family. ECF subfamily.</text>
</comment>
<dbReference type="EMBL" id="FQVN01000002">
    <property type="protein sequence ID" value="SHF16480.1"/>
    <property type="molecule type" value="Genomic_DNA"/>
</dbReference>
<evidence type="ECO:0000256" key="6">
    <source>
        <dbReference type="SAM" id="MobiDB-lite"/>
    </source>
</evidence>
<dbReference type="PANTHER" id="PTHR43133:SF65">
    <property type="entry name" value="ECF RNA POLYMERASE SIGMA FACTOR SIGG"/>
    <property type="match status" value="1"/>
</dbReference>
<dbReference type="PROSITE" id="PS01063">
    <property type="entry name" value="SIGMA70_ECF"/>
    <property type="match status" value="1"/>
</dbReference>
<dbReference type="InterPro" id="IPR013325">
    <property type="entry name" value="RNA_pol_sigma_r2"/>
</dbReference>
<evidence type="ECO:0000256" key="2">
    <source>
        <dbReference type="ARBA" id="ARBA00023082"/>
    </source>
</evidence>
<dbReference type="PANTHER" id="PTHR43133">
    <property type="entry name" value="RNA POLYMERASE ECF-TYPE SIGMA FACTO"/>
    <property type="match status" value="1"/>
</dbReference>